<dbReference type="InterPro" id="IPR003034">
    <property type="entry name" value="SAP_dom"/>
</dbReference>
<comment type="caution">
    <text evidence="2">The sequence shown here is derived from an EMBL/GenBank/DDBJ whole genome shotgun (WGS) entry which is preliminary data.</text>
</comment>
<dbReference type="eggNOG" id="ENOG50305A9">
    <property type="taxonomic scope" value="Bacteria"/>
</dbReference>
<dbReference type="InterPro" id="IPR036361">
    <property type="entry name" value="SAP_dom_sf"/>
</dbReference>
<dbReference type="PATRIC" id="fig|1321820.3.peg.7"/>
<dbReference type="RefSeq" id="WP_021752209.1">
    <property type="nucleotide sequence ID" value="NZ_KI271788.1"/>
</dbReference>
<name>U2QWY3_9BACL</name>
<sequence length="348" mass="41316">MNDINGNDVLILHYINKNSRASELNQKFWKDILYNDNEKSLQKLLEGGYIEYKDDYFTSLNKLKVDELKNILRSEKLKLNGNKSELIERIIKTSSLSSYQEYIKKERVITPKGLEVVNNSDFILLMHDMNIGYPCDLYNCYLSNKELNKVDLVIKFVESKNKFEKEIYTYTSNAFRYSQLSEVLIKYNAKNKALYYLLKSCFDYLSDDMLDYSTDTLKSFKEQVKRIDFYTNKIKNLLQANPDLKNNLPTYYQGLTKLYTLHYFTNEEIESLITACYLKNSYGIDAIINRIYKRNKEQGKLKNPREKLNKELELYRQQKEEKLLIENNNKEKKKGFFSSLISFILKEK</sequence>
<dbReference type="Gene3D" id="1.10.720.30">
    <property type="entry name" value="SAP domain"/>
    <property type="match status" value="1"/>
</dbReference>
<dbReference type="Pfam" id="PF02037">
    <property type="entry name" value="SAP"/>
    <property type="match status" value="1"/>
</dbReference>
<accession>U2QWY3</accession>
<feature type="domain" description="SAP" evidence="1">
    <location>
        <begin position="60"/>
        <end position="94"/>
    </location>
</feature>
<dbReference type="SMART" id="SM00513">
    <property type="entry name" value="SAP"/>
    <property type="match status" value="1"/>
</dbReference>
<reference evidence="2 3" key="1">
    <citation type="submission" date="2013-08" db="EMBL/GenBank/DDBJ databases">
        <authorList>
            <person name="Weinstock G."/>
            <person name="Sodergren E."/>
            <person name="Wylie T."/>
            <person name="Fulton L."/>
            <person name="Fulton R."/>
            <person name="Fronick C."/>
            <person name="O'Laughlin M."/>
            <person name="Godfrey J."/>
            <person name="Miner T."/>
            <person name="Herter B."/>
            <person name="Appelbaum E."/>
            <person name="Cordes M."/>
            <person name="Lek S."/>
            <person name="Wollam A."/>
            <person name="Pepin K.H."/>
            <person name="Palsikar V.B."/>
            <person name="Mitreva M."/>
            <person name="Wilson R.K."/>
        </authorList>
    </citation>
    <scope>NUCLEOTIDE SEQUENCE [LARGE SCALE GENOMIC DNA]</scope>
    <source>
        <strain evidence="2 3">ATCC 700627</strain>
    </source>
</reference>
<dbReference type="Proteomes" id="UP000016637">
    <property type="component" value="Unassembled WGS sequence"/>
</dbReference>
<proteinExistence type="predicted"/>
<evidence type="ECO:0000313" key="3">
    <source>
        <dbReference type="Proteomes" id="UP000016637"/>
    </source>
</evidence>
<protein>
    <submittedName>
        <fullName evidence="2">SAP domain protein</fullName>
    </submittedName>
</protein>
<dbReference type="HOGENOM" id="CLU_796344_0_0_9"/>
<evidence type="ECO:0000259" key="1">
    <source>
        <dbReference type="PROSITE" id="PS50800"/>
    </source>
</evidence>
<keyword evidence="3" id="KW-1185">Reference proteome</keyword>
<organism evidence="2 3">
    <name type="scientific">Gemella bergeri ATCC 700627</name>
    <dbReference type="NCBI Taxonomy" id="1321820"/>
    <lineage>
        <taxon>Bacteria</taxon>
        <taxon>Bacillati</taxon>
        <taxon>Bacillota</taxon>
        <taxon>Bacilli</taxon>
        <taxon>Bacillales</taxon>
        <taxon>Gemellaceae</taxon>
        <taxon>Gemella</taxon>
    </lineage>
</organism>
<dbReference type="SUPFAM" id="SSF68906">
    <property type="entry name" value="SAP domain"/>
    <property type="match status" value="1"/>
</dbReference>
<gene>
    <name evidence="2" type="ORF">HMPREF1983_00007</name>
</gene>
<evidence type="ECO:0000313" key="2">
    <source>
        <dbReference type="EMBL" id="ERK60729.1"/>
    </source>
</evidence>
<dbReference type="PROSITE" id="PS50800">
    <property type="entry name" value="SAP"/>
    <property type="match status" value="1"/>
</dbReference>
<dbReference type="AlphaFoldDB" id="U2QWY3"/>
<dbReference type="EMBL" id="AWVP01000001">
    <property type="protein sequence ID" value="ERK60729.1"/>
    <property type="molecule type" value="Genomic_DNA"/>
</dbReference>